<evidence type="ECO:0000313" key="2">
    <source>
        <dbReference type="Proteomes" id="UP000807469"/>
    </source>
</evidence>
<sequence>MAYRLFSLDPSYLRFDAQLWASPARHLQSSPPSASASAGLLRLFKVKTCICLGIWACQILAKRIKSYAIPDSERSS</sequence>
<organism evidence="1 2">
    <name type="scientific">Pholiota conissans</name>
    <dbReference type="NCBI Taxonomy" id="109636"/>
    <lineage>
        <taxon>Eukaryota</taxon>
        <taxon>Fungi</taxon>
        <taxon>Dikarya</taxon>
        <taxon>Basidiomycota</taxon>
        <taxon>Agaricomycotina</taxon>
        <taxon>Agaricomycetes</taxon>
        <taxon>Agaricomycetidae</taxon>
        <taxon>Agaricales</taxon>
        <taxon>Agaricineae</taxon>
        <taxon>Strophariaceae</taxon>
        <taxon>Pholiota</taxon>
    </lineage>
</organism>
<dbReference type="EMBL" id="MU155146">
    <property type="protein sequence ID" value="KAF9484180.1"/>
    <property type="molecule type" value="Genomic_DNA"/>
</dbReference>
<accession>A0A9P6D5N3</accession>
<reference evidence="1" key="1">
    <citation type="submission" date="2020-11" db="EMBL/GenBank/DDBJ databases">
        <authorList>
            <consortium name="DOE Joint Genome Institute"/>
            <person name="Ahrendt S."/>
            <person name="Riley R."/>
            <person name="Andreopoulos W."/>
            <person name="Labutti K."/>
            <person name="Pangilinan J."/>
            <person name="Ruiz-Duenas F.J."/>
            <person name="Barrasa J.M."/>
            <person name="Sanchez-Garcia M."/>
            <person name="Camarero S."/>
            <person name="Miyauchi S."/>
            <person name="Serrano A."/>
            <person name="Linde D."/>
            <person name="Babiker R."/>
            <person name="Drula E."/>
            <person name="Ayuso-Fernandez I."/>
            <person name="Pacheco R."/>
            <person name="Padilla G."/>
            <person name="Ferreira P."/>
            <person name="Barriuso J."/>
            <person name="Kellner H."/>
            <person name="Castanera R."/>
            <person name="Alfaro M."/>
            <person name="Ramirez L."/>
            <person name="Pisabarro A.G."/>
            <person name="Kuo A."/>
            <person name="Tritt A."/>
            <person name="Lipzen A."/>
            <person name="He G."/>
            <person name="Yan M."/>
            <person name="Ng V."/>
            <person name="Cullen D."/>
            <person name="Martin F."/>
            <person name="Rosso M.-N."/>
            <person name="Henrissat B."/>
            <person name="Hibbett D."/>
            <person name="Martinez A.T."/>
            <person name="Grigoriev I.V."/>
        </authorList>
    </citation>
    <scope>NUCLEOTIDE SEQUENCE</scope>
    <source>
        <strain evidence="1">CIRM-BRFM 674</strain>
    </source>
</reference>
<dbReference type="AlphaFoldDB" id="A0A9P6D5N3"/>
<comment type="caution">
    <text evidence="1">The sequence shown here is derived from an EMBL/GenBank/DDBJ whole genome shotgun (WGS) entry which is preliminary data.</text>
</comment>
<gene>
    <name evidence="1" type="ORF">BDN70DRAFT_872877</name>
</gene>
<dbReference type="Proteomes" id="UP000807469">
    <property type="component" value="Unassembled WGS sequence"/>
</dbReference>
<keyword evidence="2" id="KW-1185">Reference proteome</keyword>
<name>A0A9P6D5N3_9AGAR</name>
<protein>
    <submittedName>
        <fullName evidence="1">Uncharacterized protein</fullName>
    </submittedName>
</protein>
<proteinExistence type="predicted"/>
<evidence type="ECO:0000313" key="1">
    <source>
        <dbReference type="EMBL" id="KAF9484180.1"/>
    </source>
</evidence>